<protein>
    <submittedName>
        <fullName evidence="2">Multidrug efflux pump subunit AcrB</fullName>
    </submittedName>
</protein>
<feature type="transmembrane region" description="Helical" evidence="1">
    <location>
        <begin position="863"/>
        <end position="882"/>
    </location>
</feature>
<sequence>MSNLIDKFLKRPYYIISFLGLFLFLGLYGYNSIDRKLFPDSNRPEIATVIIWPGASAKDIASNVAVPIEKELYALDKIRRVYSSTIDEVSVIRAEFHYEKDIESAATDVANAISKIRSSLPPDIKEPQIHKITAATPPVITIGVSSKVASLLDVREICENEIKNDLLKIEGVSNVDIFGGFKKEILVEVDKKAVDKLGLNMGQVLGMLSKNDRDYAIGFMDIDRGRFLLKSNGKRDRLEQIKKLPITDKVRLEDIAHISYGHYDNSALYYGNGKPAIALSVQRSIDADVIKTIENVEAKLKEIKANYPGLDFEVTDSQKDTIEQSITNMFESLRDAIIMSTIVAFFFLASFRQVLVVLFTIPLVYASTVAMMYLFGIEFSVVTLTAIILALGLLLDDAVVVMENIERHYKELGKPIGKAVLDGTKEIMFADLSGTITTMVALFPIMFVGDYPQTVFRPLVSTLLIALAASYIISITTVPLLSMKFLAIQSSWVLKAEEVFAKVSDYFNNGARNFFAQLAKAAMERKRIAFLYFASLLILFAISARVVMPTVGQELMPPMDTGIVKINITMDPNLPIEKSAEVLQKVNQAVYDSGAVKRVSSAIGSEAGVLSIGSAGGIDSISITATYLNRFEREESIWDIEHKIREKIQQIPNIKYFSVFDYGATALSSIRGNVDVMLSSDSFEKLQTASERLFEVLQNTQGLVNVAKTWDLSKDVYQLKIDEQKSAYYGVSADDIAKQTALYLKGSPSASLAVNNAVDTLIRVRGADREKALMTLDTILIDTPKGKIPLSTFSSLVKVKEPSQITREGLKYTVDVYGFREKASISHIMQNFDKAYAGIELPDGVELTQTGDIAQFQDSAKRMVKAVAFGVGLIFFVLIPMFNSFRAPLLIIFSIPLTLVGASWILLLMDYHTSMPAMMGFILLSGIIVNNAILLIEFALLGMKRGLSSKEAMLESIKIRTRPVLMTAFATTAGMLPVALGWAIGLERLAPLGAVAIGGLMVGTFLTLVFIPILFVWIYKKKESVDF</sequence>
<keyword evidence="1" id="KW-0812">Transmembrane</keyword>
<dbReference type="Gene3D" id="3.30.70.1430">
    <property type="entry name" value="Multidrug efflux transporter AcrB pore domain"/>
    <property type="match status" value="2"/>
</dbReference>
<dbReference type="InterPro" id="IPR001036">
    <property type="entry name" value="Acrflvin-R"/>
</dbReference>
<feature type="transmembrane region" description="Helical" evidence="1">
    <location>
        <begin position="459"/>
        <end position="481"/>
    </location>
</feature>
<gene>
    <name evidence="2" type="ORF">SAMN05216234_11917</name>
</gene>
<feature type="transmembrane region" description="Helical" evidence="1">
    <location>
        <begin position="371"/>
        <end position="395"/>
    </location>
</feature>
<accession>A0A1I5QAM6</accession>
<dbReference type="PANTHER" id="PTHR32063:SF0">
    <property type="entry name" value="SWARMING MOTILITY PROTEIN SWRC"/>
    <property type="match status" value="1"/>
</dbReference>
<feature type="transmembrane region" description="Helical" evidence="1">
    <location>
        <begin position="996"/>
        <end position="1019"/>
    </location>
</feature>
<dbReference type="RefSeq" id="WP_092912525.1">
    <property type="nucleotide sequence ID" value="NZ_FOXB01000019.1"/>
</dbReference>
<reference evidence="2 3" key="1">
    <citation type="submission" date="2016-10" db="EMBL/GenBank/DDBJ databases">
        <authorList>
            <person name="de Groot N.N."/>
        </authorList>
    </citation>
    <scope>NUCLEOTIDE SEQUENCE [LARGE SCALE GENOMIC DNA]</scope>
    <source>
        <strain evidence="2 3">EP1-55-1</strain>
    </source>
</reference>
<evidence type="ECO:0000256" key="1">
    <source>
        <dbReference type="SAM" id="Phobius"/>
    </source>
</evidence>
<dbReference type="GO" id="GO:0042910">
    <property type="term" value="F:xenobiotic transmembrane transporter activity"/>
    <property type="evidence" value="ECO:0007669"/>
    <property type="project" value="TreeGrafter"/>
</dbReference>
<dbReference type="InterPro" id="IPR027463">
    <property type="entry name" value="AcrB_DN_DC_subdom"/>
</dbReference>
<keyword evidence="1" id="KW-1133">Transmembrane helix</keyword>
<dbReference type="GO" id="GO:0005886">
    <property type="term" value="C:plasma membrane"/>
    <property type="evidence" value="ECO:0007669"/>
    <property type="project" value="TreeGrafter"/>
</dbReference>
<name>A0A1I5QAM6_9BACT</name>
<feature type="transmembrane region" description="Helical" evidence="1">
    <location>
        <begin position="889"/>
        <end position="909"/>
    </location>
</feature>
<dbReference type="PRINTS" id="PR00702">
    <property type="entry name" value="ACRIFLAVINRP"/>
</dbReference>
<dbReference type="Gene3D" id="3.30.70.1440">
    <property type="entry name" value="Multidrug efflux transporter AcrB pore domain"/>
    <property type="match status" value="1"/>
</dbReference>
<feature type="transmembrane region" description="Helical" evidence="1">
    <location>
        <begin position="921"/>
        <end position="943"/>
    </location>
</feature>
<feature type="transmembrane region" description="Helical" evidence="1">
    <location>
        <begin position="427"/>
        <end position="447"/>
    </location>
</feature>
<dbReference type="Gene3D" id="1.20.1640.10">
    <property type="entry name" value="Multidrug efflux transporter AcrB transmembrane domain"/>
    <property type="match status" value="2"/>
</dbReference>
<dbReference type="PANTHER" id="PTHR32063">
    <property type="match status" value="1"/>
</dbReference>
<evidence type="ECO:0000313" key="2">
    <source>
        <dbReference type="EMBL" id="SFP43283.1"/>
    </source>
</evidence>
<keyword evidence="3" id="KW-1185">Reference proteome</keyword>
<dbReference type="SUPFAM" id="SSF82714">
    <property type="entry name" value="Multidrug efflux transporter AcrB TolC docking domain, DN and DC subdomains"/>
    <property type="match status" value="1"/>
</dbReference>
<evidence type="ECO:0000313" key="3">
    <source>
        <dbReference type="Proteomes" id="UP000199227"/>
    </source>
</evidence>
<dbReference type="Gene3D" id="3.30.70.1320">
    <property type="entry name" value="Multidrug efflux transporter AcrB pore domain like"/>
    <property type="match status" value="1"/>
</dbReference>
<keyword evidence="1" id="KW-0472">Membrane</keyword>
<organism evidence="2 3">
    <name type="scientific">Hydrogenimonas thermophila</name>
    <dbReference type="NCBI Taxonomy" id="223786"/>
    <lineage>
        <taxon>Bacteria</taxon>
        <taxon>Pseudomonadati</taxon>
        <taxon>Campylobacterota</taxon>
        <taxon>Epsilonproteobacteria</taxon>
        <taxon>Campylobacterales</taxon>
        <taxon>Hydrogenimonadaceae</taxon>
        <taxon>Hydrogenimonas</taxon>
    </lineage>
</organism>
<feature type="transmembrane region" description="Helical" evidence="1">
    <location>
        <begin position="964"/>
        <end position="984"/>
    </location>
</feature>
<feature type="transmembrane region" description="Helical" evidence="1">
    <location>
        <begin position="336"/>
        <end position="365"/>
    </location>
</feature>
<dbReference type="SUPFAM" id="SSF82693">
    <property type="entry name" value="Multidrug efflux transporter AcrB pore domain, PN1, PN2, PC1 and PC2 subdomains"/>
    <property type="match status" value="3"/>
</dbReference>
<dbReference type="Gene3D" id="3.30.2090.10">
    <property type="entry name" value="Multidrug efflux transporter AcrB TolC docking domain, DN and DC subdomains"/>
    <property type="match status" value="2"/>
</dbReference>
<dbReference type="OrthoDB" id="8430015at2"/>
<feature type="transmembrane region" description="Helical" evidence="1">
    <location>
        <begin position="12"/>
        <end position="30"/>
    </location>
</feature>
<feature type="transmembrane region" description="Helical" evidence="1">
    <location>
        <begin position="529"/>
        <end position="548"/>
    </location>
</feature>
<dbReference type="AlphaFoldDB" id="A0A1I5QAM6"/>
<dbReference type="SUPFAM" id="SSF82866">
    <property type="entry name" value="Multidrug efflux transporter AcrB transmembrane domain"/>
    <property type="match status" value="2"/>
</dbReference>
<dbReference type="STRING" id="223786.SAMN05216234_11917"/>
<dbReference type="Proteomes" id="UP000199227">
    <property type="component" value="Unassembled WGS sequence"/>
</dbReference>
<proteinExistence type="predicted"/>
<dbReference type="EMBL" id="FOXB01000019">
    <property type="protein sequence ID" value="SFP43283.1"/>
    <property type="molecule type" value="Genomic_DNA"/>
</dbReference>
<dbReference type="Pfam" id="PF00873">
    <property type="entry name" value="ACR_tran"/>
    <property type="match status" value="1"/>
</dbReference>